<dbReference type="PROSITE" id="PS51904">
    <property type="entry name" value="GLYCOSYL_HYDROL_F25_2"/>
    <property type="match status" value="1"/>
</dbReference>
<dbReference type="InterPro" id="IPR002053">
    <property type="entry name" value="Glyco_hydro_25"/>
</dbReference>
<sequence length="260" mass="30161">MANKPIVKNRRTWRHLTSQLLLATLLCGGGWYLLQEWLAEQEGFEHYTGFNINIPRGYKLHGIDVSKHQGTIKWPAVKNMQDKDVRIGFAFIKATEGLGNVDRQFRRNWAKAKDAGIPRGAYHFFIATKSGRAQALNFINTVQLAPGDLPPVLDVEQLYRSKPAQMRKEVKAWLQMVEDAYGVKPILYSYVDFYDKYLGSEFNSYPLWVAHYMQPERPRITRNWLFWQHSETGFVNGIRTNVDFNVFNGDTTAFRKLLIK</sequence>
<dbReference type="GO" id="GO:0009253">
    <property type="term" value="P:peptidoglycan catabolic process"/>
    <property type="evidence" value="ECO:0007669"/>
    <property type="project" value="InterPro"/>
</dbReference>
<dbReference type="OrthoDB" id="9798192at2"/>
<dbReference type="SUPFAM" id="SSF51445">
    <property type="entry name" value="(Trans)glycosidases"/>
    <property type="match status" value="1"/>
</dbReference>
<keyword evidence="2 4" id="KW-0378">Hydrolase</keyword>
<evidence type="ECO:0000313" key="5">
    <source>
        <dbReference type="Proteomes" id="UP000290545"/>
    </source>
</evidence>
<dbReference type="InterPro" id="IPR018077">
    <property type="entry name" value="Glyco_hydro_fam25_subgr"/>
</dbReference>
<dbReference type="Proteomes" id="UP000290545">
    <property type="component" value="Unassembled WGS sequence"/>
</dbReference>
<evidence type="ECO:0000256" key="1">
    <source>
        <dbReference type="ARBA" id="ARBA00010646"/>
    </source>
</evidence>
<accession>A0A4Q1D536</accession>
<evidence type="ECO:0000256" key="3">
    <source>
        <dbReference type="ARBA" id="ARBA00023295"/>
    </source>
</evidence>
<gene>
    <name evidence="4" type="ORF">ESB13_15780</name>
</gene>
<organism evidence="4 5">
    <name type="scientific">Filimonas effusa</name>
    <dbReference type="NCBI Taxonomy" id="2508721"/>
    <lineage>
        <taxon>Bacteria</taxon>
        <taxon>Pseudomonadati</taxon>
        <taxon>Bacteroidota</taxon>
        <taxon>Chitinophagia</taxon>
        <taxon>Chitinophagales</taxon>
        <taxon>Chitinophagaceae</taxon>
        <taxon>Filimonas</taxon>
    </lineage>
</organism>
<dbReference type="SMART" id="SM00641">
    <property type="entry name" value="Glyco_25"/>
    <property type="match status" value="1"/>
</dbReference>
<dbReference type="Pfam" id="PF01183">
    <property type="entry name" value="Glyco_hydro_25"/>
    <property type="match status" value="1"/>
</dbReference>
<dbReference type="PANTHER" id="PTHR34135:SF2">
    <property type="entry name" value="LYSOZYME"/>
    <property type="match status" value="1"/>
</dbReference>
<dbReference type="InterPro" id="IPR017853">
    <property type="entry name" value="GH"/>
</dbReference>
<reference evidence="4 5" key="1">
    <citation type="submission" date="2019-01" db="EMBL/GenBank/DDBJ databases">
        <title>Filimonas sp. strain TTM-71.</title>
        <authorList>
            <person name="Chen W.-M."/>
        </authorList>
    </citation>
    <scope>NUCLEOTIDE SEQUENCE [LARGE SCALE GENOMIC DNA]</scope>
    <source>
        <strain evidence="4 5">TTM-71</strain>
    </source>
</reference>
<comment type="caution">
    <text evidence="4">The sequence shown here is derived from an EMBL/GenBank/DDBJ whole genome shotgun (WGS) entry which is preliminary data.</text>
</comment>
<evidence type="ECO:0000313" key="4">
    <source>
        <dbReference type="EMBL" id="RXK83549.1"/>
    </source>
</evidence>
<keyword evidence="3" id="KW-0326">Glycosidase</keyword>
<keyword evidence="5" id="KW-1185">Reference proteome</keyword>
<dbReference type="GO" id="GO:0003796">
    <property type="term" value="F:lysozyme activity"/>
    <property type="evidence" value="ECO:0007669"/>
    <property type="project" value="InterPro"/>
</dbReference>
<dbReference type="RefSeq" id="WP_129004601.1">
    <property type="nucleotide sequence ID" value="NZ_SDHZ01000002.1"/>
</dbReference>
<protein>
    <submittedName>
        <fullName evidence="4">Glycoside hydrolase family 25 protein</fullName>
    </submittedName>
</protein>
<dbReference type="EMBL" id="SDHZ01000002">
    <property type="protein sequence ID" value="RXK83549.1"/>
    <property type="molecule type" value="Genomic_DNA"/>
</dbReference>
<dbReference type="CDD" id="cd06524">
    <property type="entry name" value="GH25_YegX-like"/>
    <property type="match status" value="1"/>
</dbReference>
<dbReference type="PANTHER" id="PTHR34135">
    <property type="entry name" value="LYSOZYME"/>
    <property type="match status" value="1"/>
</dbReference>
<name>A0A4Q1D536_9BACT</name>
<dbReference type="GO" id="GO:0016052">
    <property type="term" value="P:carbohydrate catabolic process"/>
    <property type="evidence" value="ECO:0007669"/>
    <property type="project" value="TreeGrafter"/>
</dbReference>
<proteinExistence type="inferred from homology"/>
<dbReference type="AlphaFoldDB" id="A0A4Q1D536"/>
<dbReference type="Gene3D" id="3.20.20.80">
    <property type="entry name" value="Glycosidases"/>
    <property type="match status" value="1"/>
</dbReference>
<evidence type="ECO:0000256" key="2">
    <source>
        <dbReference type="ARBA" id="ARBA00022801"/>
    </source>
</evidence>
<comment type="similarity">
    <text evidence="1">Belongs to the glycosyl hydrolase 25 family.</text>
</comment>
<dbReference type="GO" id="GO:0016998">
    <property type="term" value="P:cell wall macromolecule catabolic process"/>
    <property type="evidence" value="ECO:0007669"/>
    <property type="project" value="InterPro"/>
</dbReference>